<feature type="non-terminal residue" evidence="3">
    <location>
        <position position="1029"/>
    </location>
</feature>
<keyword evidence="2" id="KW-1133">Transmembrane helix</keyword>
<dbReference type="Proteomes" id="UP001302745">
    <property type="component" value="Unassembled WGS sequence"/>
</dbReference>
<proteinExistence type="predicted"/>
<accession>A0AAN7A1S9</accession>
<feature type="region of interest" description="Disordered" evidence="1">
    <location>
        <begin position="592"/>
        <end position="612"/>
    </location>
</feature>
<reference evidence="3" key="1">
    <citation type="journal article" date="2023" name="Mol. Phylogenet. Evol.">
        <title>Genome-scale phylogeny and comparative genomics of the fungal order Sordariales.</title>
        <authorList>
            <person name="Hensen N."/>
            <person name="Bonometti L."/>
            <person name="Westerberg I."/>
            <person name="Brannstrom I.O."/>
            <person name="Guillou S."/>
            <person name="Cros-Aarteil S."/>
            <person name="Calhoun S."/>
            <person name="Haridas S."/>
            <person name="Kuo A."/>
            <person name="Mondo S."/>
            <person name="Pangilinan J."/>
            <person name="Riley R."/>
            <person name="LaButti K."/>
            <person name="Andreopoulos B."/>
            <person name="Lipzen A."/>
            <person name="Chen C."/>
            <person name="Yan M."/>
            <person name="Daum C."/>
            <person name="Ng V."/>
            <person name="Clum A."/>
            <person name="Steindorff A."/>
            <person name="Ohm R.A."/>
            <person name="Martin F."/>
            <person name="Silar P."/>
            <person name="Natvig D.O."/>
            <person name="Lalanne C."/>
            <person name="Gautier V."/>
            <person name="Ament-Velasquez S.L."/>
            <person name="Kruys A."/>
            <person name="Hutchinson M.I."/>
            <person name="Powell A.J."/>
            <person name="Barry K."/>
            <person name="Miller A.N."/>
            <person name="Grigoriev I.V."/>
            <person name="Debuchy R."/>
            <person name="Gladieux P."/>
            <person name="Hiltunen Thoren M."/>
            <person name="Johannesson H."/>
        </authorList>
    </citation>
    <scope>NUCLEOTIDE SEQUENCE</scope>
    <source>
        <strain evidence="3">CBS 538.74</strain>
    </source>
</reference>
<name>A0AAN7A1S9_9PEZI</name>
<dbReference type="SUPFAM" id="SSF48403">
    <property type="entry name" value="Ankyrin repeat"/>
    <property type="match status" value="1"/>
</dbReference>
<protein>
    <recommendedName>
        <fullName evidence="5">Ankyrin repeat protein</fullName>
    </recommendedName>
</protein>
<feature type="transmembrane region" description="Helical" evidence="2">
    <location>
        <begin position="909"/>
        <end position="929"/>
    </location>
</feature>
<keyword evidence="2" id="KW-0472">Membrane</keyword>
<keyword evidence="2" id="KW-0812">Transmembrane</keyword>
<evidence type="ECO:0000313" key="4">
    <source>
        <dbReference type="Proteomes" id="UP001302745"/>
    </source>
</evidence>
<evidence type="ECO:0008006" key="5">
    <source>
        <dbReference type="Google" id="ProtNLM"/>
    </source>
</evidence>
<dbReference type="PANTHER" id="PTHR47685:SF1">
    <property type="entry name" value="MAGNESIUM TRANSPORT PROTEIN CORA"/>
    <property type="match status" value="1"/>
</dbReference>
<gene>
    <name evidence="3" type="ORF">C8A00DRAFT_10967</name>
</gene>
<comment type="caution">
    <text evidence="3">The sequence shown here is derived from an EMBL/GenBank/DDBJ whole genome shotgun (WGS) entry which is preliminary data.</text>
</comment>
<dbReference type="PANTHER" id="PTHR47685">
    <property type="entry name" value="MAGNESIUM TRANSPORT PROTEIN CORA"/>
    <property type="match status" value="1"/>
</dbReference>
<keyword evidence="4" id="KW-1185">Reference proteome</keyword>
<evidence type="ECO:0000313" key="3">
    <source>
        <dbReference type="EMBL" id="KAK4158244.1"/>
    </source>
</evidence>
<feature type="compositionally biased region" description="Basic and acidic residues" evidence="1">
    <location>
        <begin position="592"/>
        <end position="602"/>
    </location>
</feature>
<dbReference type="Gene3D" id="1.25.40.20">
    <property type="entry name" value="Ankyrin repeat-containing domain"/>
    <property type="match status" value="1"/>
</dbReference>
<sequence length="1029" mass="118213">MLASDLDRARVRAFSYKPLEPTQTTDNSSKKPDYDRYLDETARALLSQLPDRPAAETETDQPPGIPLVFIATGFGCLIVQKLIALAENEQRFDILSRIAAVIFFDAPNPIVTETPKFDKSNKTEKTRISVPILPSPANSARAARVKAILESKAIDGWDLWLKYNGAIKKRRELSTVWFYNSPAQVSNRNPTSTTTNRYTSRFRGPRDPNYCSLVDQIKRCLLLLVSGRKELEQLLVQFIDWGYNLRVRDHQQRCPLHRAAEYRNDAALIRLVSAEPSLAVERDREGLTPLHLVVMNAMIQGFFPFRRAPYRMMIEKLLLALAENELEHADDLKDNSGSSPWDYASEDSYRWIRELREPRVLLNGATVAQPETIEDLITPIDYFEETDCRRFDATLAQLYIAKDDSRDYLDRQGPDVYSVIYDQKDGIEKMFQRNLRPDEDKRATCRWVHLPANNDLFVRQLRRIDNSTSGRRRHRGSTPFDRQIIPGAFRYKQSADGPSTVKKAVTALFVPVFGFEKHENRKKLSWAMKNHSHRGPDDTLNLIHHYFDREKLPLHCRRTLDQFTYHMLDDTEARDNSQVMFKWAKKAWAKKEREQREQREQQDLPPSSSRRPDKGSFPVLMIDQLWLWILEDEQIVITSLPNTWEPAEDYNLARYLIRHELRENDDRPLIKDAMDLANSVIRCSIDFLHRPGPMEVTLYDCFQSSITLIVSVKASRFVPFANVSCTHLLTLVQSESQAQQFNKFKSLVKDLNKDGIDQQTRAKLTNALFQLTTETRLLAEIMDIQDELKTINEVFLKQRDALKKFAQLLSNDHQQKDMADDESDIIIAEASQRMGGEVRPRGVGTHAASEQCKTHTSIPKCSQPQQLPLSFMSSVFAIQVDAFPHNTKTGELDWPLTQVMGLICASCPLVFVGISFGMILFLAFLGFYINRISHFFAKHFGRANPPPGGSSETGHQGHDSDTDSDWSDTDGYSEASGSHYNFLHPAPPEYAPFLGVWHFHSKIPWVRKLWEYRFYSLALERVSRPPGPN</sequence>
<reference evidence="3" key="2">
    <citation type="submission" date="2023-05" db="EMBL/GenBank/DDBJ databases">
        <authorList>
            <consortium name="Lawrence Berkeley National Laboratory"/>
            <person name="Steindorff A."/>
            <person name="Hensen N."/>
            <person name="Bonometti L."/>
            <person name="Westerberg I."/>
            <person name="Brannstrom I.O."/>
            <person name="Guillou S."/>
            <person name="Cros-Aarteil S."/>
            <person name="Calhoun S."/>
            <person name="Haridas S."/>
            <person name="Kuo A."/>
            <person name="Mondo S."/>
            <person name="Pangilinan J."/>
            <person name="Riley R."/>
            <person name="Labutti K."/>
            <person name="Andreopoulos B."/>
            <person name="Lipzen A."/>
            <person name="Chen C."/>
            <person name="Yanf M."/>
            <person name="Daum C."/>
            <person name="Ng V."/>
            <person name="Clum A."/>
            <person name="Ohm R."/>
            <person name="Martin F."/>
            <person name="Silar P."/>
            <person name="Natvig D."/>
            <person name="Lalanne C."/>
            <person name="Gautier V."/>
            <person name="Ament-Velasquez S.L."/>
            <person name="Kruys A."/>
            <person name="Hutchinson M.I."/>
            <person name="Powell A.J."/>
            <person name="Barry K."/>
            <person name="Miller A.N."/>
            <person name="Grigoriev I.V."/>
            <person name="Debuchy R."/>
            <person name="Gladieux P."/>
            <person name="Thoren M.H."/>
            <person name="Johannesson H."/>
        </authorList>
    </citation>
    <scope>NUCLEOTIDE SEQUENCE</scope>
    <source>
        <strain evidence="3">CBS 538.74</strain>
    </source>
</reference>
<feature type="region of interest" description="Disordered" evidence="1">
    <location>
        <begin position="946"/>
        <end position="971"/>
    </location>
</feature>
<organism evidence="3 4">
    <name type="scientific">Chaetomidium leptoderma</name>
    <dbReference type="NCBI Taxonomy" id="669021"/>
    <lineage>
        <taxon>Eukaryota</taxon>
        <taxon>Fungi</taxon>
        <taxon>Dikarya</taxon>
        <taxon>Ascomycota</taxon>
        <taxon>Pezizomycotina</taxon>
        <taxon>Sordariomycetes</taxon>
        <taxon>Sordariomycetidae</taxon>
        <taxon>Sordariales</taxon>
        <taxon>Chaetomiaceae</taxon>
        <taxon>Chaetomidium</taxon>
    </lineage>
</organism>
<dbReference type="InterPro" id="IPR036770">
    <property type="entry name" value="Ankyrin_rpt-contain_sf"/>
</dbReference>
<evidence type="ECO:0000256" key="1">
    <source>
        <dbReference type="SAM" id="MobiDB-lite"/>
    </source>
</evidence>
<evidence type="ECO:0000256" key="2">
    <source>
        <dbReference type="SAM" id="Phobius"/>
    </source>
</evidence>
<dbReference type="AlphaFoldDB" id="A0AAN7A1S9"/>
<dbReference type="EMBL" id="MU856840">
    <property type="protein sequence ID" value="KAK4158244.1"/>
    <property type="molecule type" value="Genomic_DNA"/>
</dbReference>
<dbReference type="InterPro" id="IPR050829">
    <property type="entry name" value="CorA_MIT"/>
</dbReference>